<proteinExistence type="predicted"/>
<reference evidence="1 2" key="1">
    <citation type="journal article" date="2020" name="Nature">
        <title>Six reference-quality genomes reveal evolution of bat adaptations.</title>
        <authorList>
            <person name="Jebb D."/>
            <person name="Huang Z."/>
            <person name="Pippel M."/>
            <person name="Hughes G.M."/>
            <person name="Lavrichenko K."/>
            <person name="Devanna P."/>
            <person name="Winkler S."/>
            <person name="Jermiin L.S."/>
            <person name="Skirmuntt E.C."/>
            <person name="Katzourakis A."/>
            <person name="Burkitt-Gray L."/>
            <person name="Ray D.A."/>
            <person name="Sullivan K.A.M."/>
            <person name="Roscito J.G."/>
            <person name="Kirilenko B.M."/>
            <person name="Davalos L.M."/>
            <person name="Corthals A.P."/>
            <person name="Power M.L."/>
            <person name="Jones G."/>
            <person name="Ransome R.D."/>
            <person name="Dechmann D.K.N."/>
            <person name="Locatelli A.G."/>
            <person name="Puechmaille S.J."/>
            <person name="Fedrigo O."/>
            <person name="Jarvis E.D."/>
            <person name="Hiller M."/>
            <person name="Vernes S.C."/>
            <person name="Myers E.W."/>
            <person name="Teeling E.C."/>
        </authorList>
    </citation>
    <scope>NUCLEOTIDE SEQUENCE [LARGE SCALE GENOMIC DNA]</scope>
    <source>
        <strain evidence="1">Bat1K_MPI-CBG_1</strain>
    </source>
</reference>
<evidence type="ECO:0000313" key="2">
    <source>
        <dbReference type="Proteomes" id="UP000664940"/>
    </source>
</evidence>
<gene>
    <name evidence="1" type="ORF">HJG60_019737</name>
</gene>
<evidence type="ECO:0000313" key="1">
    <source>
        <dbReference type="EMBL" id="KAF6101532.1"/>
    </source>
</evidence>
<organism evidence="1 2">
    <name type="scientific">Phyllostomus discolor</name>
    <name type="common">pale spear-nosed bat</name>
    <dbReference type="NCBI Taxonomy" id="89673"/>
    <lineage>
        <taxon>Eukaryota</taxon>
        <taxon>Metazoa</taxon>
        <taxon>Chordata</taxon>
        <taxon>Craniata</taxon>
        <taxon>Vertebrata</taxon>
        <taxon>Euteleostomi</taxon>
        <taxon>Mammalia</taxon>
        <taxon>Eutheria</taxon>
        <taxon>Laurasiatheria</taxon>
        <taxon>Chiroptera</taxon>
        <taxon>Yangochiroptera</taxon>
        <taxon>Phyllostomidae</taxon>
        <taxon>Phyllostominae</taxon>
        <taxon>Phyllostomus</taxon>
    </lineage>
</organism>
<sequence length="232" mass="25517">MGCRPRSVGLQLVCPTHGLWRKNWEGSICLYMPQPSHSPHLLPCTPTLRGSLLSLEHSPPPPQAFTAPLAPTAPYHFPSLHTKAQLPSLHGLRPQGPVFGRQHSKLVGSKALLTTGKALMILPTAKVLISFSPKPELKWAPTILKPRKVGLKLTRTQEGNDECWGQGWRAQAEGSSWAGWSLKGRACFPQNSLPRQIPDHLSPSSLLLYQGCCYSQAPLWSPSWKCLVAFTL</sequence>
<comment type="caution">
    <text evidence="1">The sequence shown here is derived from an EMBL/GenBank/DDBJ whole genome shotgun (WGS) entry which is preliminary data.</text>
</comment>
<protein>
    <submittedName>
        <fullName evidence="1">Uncharacterized protein</fullName>
    </submittedName>
</protein>
<name>A0A833ZR02_9CHIR</name>
<dbReference type="AlphaFoldDB" id="A0A833ZR02"/>
<accession>A0A833ZR02</accession>
<dbReference type="EMBL" id="JABVXQ010000007">
    <property type="protein sequence ID" value="KAF6101532.1"/>
    <property type="molecule type" value="Genomic_DNA"/>
</dbReference>
<dbReference type="Proteomes" id="UP000664940">
    <property type="component" value="Unassembled WGS sequence"/>
</dbReference>